<dbReference type="PATRIC" id="fig|1123384.7.peg.69"/>
<dbReference type="OrthoDB" id="46368at2"/>
<organism evidence="1 2">
    <name type="scientific">Pseudothermotoga hypogea DSM 11164 = NBRC 106472</name>
    <dbReference type="NCBI Taxonomy" id="1123384"/>
    <lineage>
        <taxon>Bacteria</taxon>
        <taxon>Thermotogati</taxon>
        <taxon>Thermotogota</taxon>
        <taxon>Thermotogae</taxon>
        <taxon>Thermotogales</taxon>
        <taxon>Thermotogaceae</taxon>
        <taxon>Pseudothermotoga</taxon>
    </lineage>
</organism>
<dbReference type="STRING" id="1123384.AJ81_00360"/>
<sequence>MEGKEVVYILGTKKGAGKTTVLNSLVRDCQGCCITSVGVDGEEKDNLTSEPKPRVTVSTSHFVLTGERFLNLSMFEVLDVFSYNPIAGYIVLARPLIETSVMIAGASPAIIKQLTDKHCFSKILVDGALDRLVHAGILDGAKIFLVVHSVGSESLKIVKKILFGSRLAKPPREIEATFNGLAGVWGINEAGELVKVADSCLTIKRFGEQKFEWLYVSGIATKSILGLRDRLKICLANPLAVVEPPDDFDNIYTVNRILLEKIFINQSAQHGLVKALRCWVEDLPVEIEDALSIEEV</sequence>
<dbReference type="Proteomes" id="UP000077469">
    <property type="component" value="Chromosome"/>
</dbReference>
<dbReference type="RefSeq" id="WP_031503024.1">
    <property type="nucleotide sequence ID" value="NC_022795.1"/>
</dbReference>
<evidence type="ECO:0000313" key="1">
    <source>
        <dbReference type="EMBL" id="AJC74612.1"/>
    </source>
</evidence>
<keyword evidence="2" id="KW-1185">Reference proteome</keyword>
<evidence type="ECO:0000313" key="2">
    <source>
        <dbReference type="Proteomes" id="UP000077469"/>
    </source>
</evidence>
<protein>
    <submittedName>
        <fullName evidence="1">Uncharacterized protein</fullName>
    </submittedName>
</protein>
<proteinExistence type="predicted"/>
<accession>A0A0X1KTT3</accession>
<dbReference type="EMBL" id="CP007141">
    <property type="protein sequence ID" value="AJC74612.1"/>
    <property type="molecule type" value="Genomic_DNA"/>
</dbReference>
<name>A0A0X1KTT3_9THEM</name>
<dbReference type="PaxDb" id="1123384-AJ81_00360"/>
<dbReference type="AlphaFoldDB" id="A0A0X1KTT3"/>
<gene>
    <name evidence="1" type="ORF">AJ81_00360</name>
</gene>
<reference evidence="1 2" key="1">
    <citation type="submission" date="2014-01" db="EMBL/GenBank/DDBJ databases">
        <title>Genome sequencing of Thermotog hypogea.</title>
        <authorList>
            <person name="Zhang X."/>
            <person name="Alvare G."/>
            <person name="Fristensky B."/>
            <person name="Chen L."/>
            <person name="Suen T."/>
            <person name="Chen Q."/>
            <person name="Ma K."/>
        </authorList>
    </citation>
    <scope>NUCLEOTIDE SEQUENCE [LARGE SCALE GENOMIC DNA]</scope>
    <source>
        <strain evidence="1 2">DSM 11164</strain>
    </source>
</reference>
<dbReference type="KEGG" id="phy:AJ81_00360"/>